<evidence type="ECO:0000313" key="3">
    <source>
        <dbReference type="Proteomes" id="UP000703893"/>
    </source>
</evidence>
<proteinExistence type="predicted"/>
<comment type="caution">
    <text evidence="2">The sequence shown here is derived from an EMBL/GenBank/DDBJ whole genome shotgun (WGS) entry which is preliminary data.</text>
</comment>
<sequence>MIALPRVLAALTLGCVALSSQPALAADAASGSVPADAGSKVADETVDLPSFDFTASFVAPGDDGVLKAAETGIFRIDLQNLVSRPFKGVRVSYLALTPIEGLSAASAVVLPELAAGERKTVDLALVADRRTPSGAAEYVIEVGSQDGAYGPPTRVSFRTRAFIAPKLEVMAIEQEKVGDRVVVKAQLQNSGGPAHDVTARFEAAEPGVVVATPPAVTLGELATGEVRNLAAEVTVRADQLDAEVPLWLEITERHADLGIRIRIVISLRENETLTKAASPSPP</sequence>
<evidence type="ECO:0000256" key="1">
    <source>
        <dbReference type="SAM" id="SignalP"/>
    </source>
</evidence>
<dbReference type="Proteomes" id="UP000703893">
    <property type="component" value="Unassembled WGS sequence"/>
</dbReference>
<reference evidence="2 3" key="1">
    <citation type="submission" date="2019-03" db="EMBL/GenBank/DDBJ databases">
        <title>Lake Tanganyika Metagenome-Assembled Genomes (MAGs).</title>
        <authorList>
            <person name="Tran P."/>
        </authorList>
    </citation>
    <scope>NUCLEOTIDE SEQUENCE [LARGE SCALE GENOMIC DNA]</scope>
    <source>
        <strain evidence="2">K_DeepCast_65m_m2_236</strain>
    </source>
</reference>
<keyword evidence="1" id="KW-0732">Signal</keyword>
<organism evidence="2 3">
    <name type="scientific">Candidatus Tanganyikabacteria bacterium</name>
    <dbReference type="NCBI Taxonomy" id="2961651"/>
    <lineage>
        <taxon>Bacteria</taxon>
        <taxon>Bacillati</taxon>
        <taxon>Candidatus Sericytochromatia</taxon>
        <taxon>Candidatus Tanganyikabacteria</taxon>
    </lineage>
</organism>
<name>A0A938BKH0_9BACT</name>
<dbReference type="AlphaFoldDB" id="A0A938BKH0"/>
<accession>A0A938BKH0</accession>
<feature type="chain" id="PRO_5037876820" evidence="1">
    <location>
        <begin position="26"/>
        <end position="282"/>
    </location>
</feature>
<gene>
    <name evidence="2" type="ORF">FJZ00_13975</name>
</gene>
<feature type="signal peptide" evidence="1">
    <location>
        <begin position="1"/>
        <end position="25"/>
    </location>
</feature>
<evidence type="ECO:0000313" key="2">
    <source>
        <dbReference type="EMBL" id="MBM3276257.1"/>
    </source>
</evidence>
<dbReference type="EMBL" id="VGJX01000938">
    <property type="protein sequence ID" value="MBM3276257.1"/>
    <property type="molecule type" value="Genomic_DNA"/>
</dbReference>
<protein>
    <submittedName>
        <fullName evidence="2">Uncharacterized protein</fullName>
    </submittedName>
</protein>